<dbReference type="Proteomes" id="UP001057452">
    <property type="component" value="Chromosome 14"/>
</dbReference>
<reference evidence="1" key="1">
    <citation type="submission" date="2022-05" db="EMBL/GenBank/DDBJ databases">
        <title>Chromosome-level genome of Chaenocephalus aceratus.</title>
        <authorList>
            <person name="Park H."/>
        </authorList>
    </citation>
    <scope>NUCLEOTIDE SEQUENCE</scope>
    <source>
        <strain evidence="1">KU_202001</strain>
    </source>
</reference>
<keyword evidence="2" id="KW-1185">Reference proteome</keyword>
<sequence>FMASCVCCVAWEPSPPGRRRQHHFKLECPLRCQVSCQKKGTAAEYQQNPLTFSPTTAVFIRVTAQKASL</sequence>
<evidence type="ECO:0000313" key="2">
    <source>
        <dbReference type="Proteomes" id="UP001057452"/>
    </source>
</evidence>
<dbReference type="EMBL" id="CM043798">
    <property type="protein sequence ID" value="KAI4814078.1"/>
    <property type="molecule type" value="Genomic_DNA"/>
</dbReference>
<proteinExistence type="predicted"/>
<accession>A0ACB9WLR2</accession>
<feature type="non-terminal residue" evidence="1">
    <location>
        <position position="1"/>
    </location>
</feature>
<protein>
    <submittedName>
        <fullName evidence="1">Uncharacterized protein</fullName>
    </submittedName>
</protein>
<feature type="non-terminal residue" evidence="1">
    <location>
        <position position="69"/>
    </location>
</feature>
<organism evidence="1 2">
    <name type="scientific">Chaenocephalus aceratus</name>
    <name type="common">Blackfin icefish</name>
    <name type="synonym">Chaenichthys aceratus</name>
    <dbReference type="NCBI Taxonomy" id="36190"/>
    <lineage>
        <taxon>Eukaryota</taxon>
        <taxon>Metazoa</taxon>
        <taxon>Chordata</taxon>
        <taxon>Craniata</taxon>
        <taxon>Vertebrata</taxon>
        <taxon>Euteleostomi</taxon>
        <taxon>Actinopterygii</taxon>
        <taxon>Neopterygii</taxon>
        <taxon>Teleostei</taxon>
        <taxon>Neoteleostei</taxon>
        <taxon>Acanthomorphata</taxon>
        <taxon>Eupercaria</taxon>
        <taxon>Perciformes</taxon>
        <taxon>Notothenioidei</taxon>
        <taxon>Channichthyidae</taxon>
        <taxon>Chaenocephalus</taxon>
    </lineage>
</organism>
<gene>
    <name evidence="1" type="ORF">KUCAC02_003286</name>
</gene>
<comment type="caution">
    <text evidence="1">The sequence shown here is derived from an EMBL/GenBank/DDBJ whole genome shotgun (WGS) entry which is preliminary data.</text>
</comment>
<evidence type="ECO:0000313" key="1">
    <source>
        <dbReference type="EMBL" id="KAI4814078.1"/>
    </source>
</evidence>
<name>A0ACB9WLR2_CHAAC</name>